<dbReference type="EMBL" id="REGN01009027">
    <property type="protein sequence ID" value="RNA02144.1"/>
    <property type="molecule type" value="Genomic_DNA"/>
</dbReference>
<proteinExistence type="predicted"/>
<dbReference type="AlphaFoldDB" id="A0A3M7PT40"/>
<comment type="caution">
    <text evidence="1">The sequence shown here is derived from an EMBL/GenBank/DDBJ whole genome shotgun (WGS) entry which is preliminary data.</text>
</comment>
<keyword evidence="2" id="KW-1185">Reference proteome</keyword>
<gene>
    <name evidence="1" type="ORF">BpHYR1_020813</name>
</gene>
<reference evidence="1 2" key="1">
    <citation type="journal article" date="2018" name="Sci. Rep.">
        <title>Genomic signatures of local adaptation to the degree of environmental predictability in rotifers.</title>
        <authorList>
            <person name="Franch-Gras L."/>
            <person name="Hahn C."/>
            <person name="Garcia-Roger E.M."/>
            <person name="Carmona M.J."/>
            <person name="Serra M."/>
            <person name="Gomez A."/>
        </authorList>
    </citation>
    <scope>NUCLEOTIDE SEQUENCE [LARGE SCALE GENOMIC DNA]</scope>
    <source>
        <strain evidence="1">HYR1</strain>
    </source>
</reference>
<name>A0A3M7PT40_BRAPC</name>
<accession>A0A3M7PT40</accession>
<evidence type="ECO:0000313" key="2">
    <source>
        <dbReference type="Proteomes" id="UP000276133"/>
    </source>
</evidence>
<organism evidence="1 2">
    <name type="scientific">Brachionus plicatilis</name>
    <name type="common">Marine rotifer</name>
    <name type="synonym">Brachionus muelleri</name>
    <dbReference type="NCBI Taxonomy" id="10195"/>
    <lineage>
        <taxon>Eukaryota</taxon>
        <taxon>Metazoa</taxon>
        <taxon>Spiralia</taxon>
        <taxon>Gnathifera</taxon>
        <taxon>Rotifera</taxon>
        <taxon>Eurotatoria</taxon>
        <taxon>Monogononta</taxon>
        <taxon>Pseudotrocha</taxon>
        <taxon>Ploima</taxon>
        <taxon>Brachionidae</taxon>
        <taxon>Brachionus</taxon>
    </lineage>
</organism>
<sequence length="79" mass="9286">MKKIYYLQLLVKSNCMSLEKFGVLLSSPRVDRSDTLDRTYDCHQLSSLNAQRSRCLFLKSKRKDLNLDLRIIWIFSGNT</sequence>
<dbReference type="Proteomes" id="UP000276133">
    <property type="component" value="Unassembled WGS sequence"/>
</dbReference>
<evidence type="ECO:0000313" key="1">
    <source>
        <dbReference type="EMBL" id="RNA02144.1"/>
    </source>
</evidence>
<protein>
    <submittedName>
        <fullName evidence="1">Uncharacterized protein</fullName>
    </submittedName>
</protein>